<dbReference type="InterPro" id="IPR006629">
    <property type="entry name" value="LITAF"/>
</dbReference>
<keyword evidence="7 8" id="KW-0472">Membrane</keyword>
<feature type="domain" description="LITAF" evidence="9">
    <location>
        <begin position="58"/>
        <end position="139"/>
    </location>
</feature>
<protein>
    <recommendedName>
        <fullName evidence="9">LITAF domain-containing protein</fullName>
    </recommendedName>
</protein>
<dbReference type="InterPro" id="IPR037519">
    <property type="entry name" value="LITAF_fam"/>
</dbReference>
<sequence length="140" mass="15314">MEKGQAPPPGVQIAGVPPPYPGMPAEQTPGLYPSPFQPAQQPVYQYSPQQPPVVQPVNQMVVVQQVPTDAPGQMMCPSCQNSVVTSLDYKSGLLTWLICGILGLFLCWPCCWIPFCVDATKDVEHICPVCQSVLHVHKRM</sequence>
<reference evidence="10" key="1">
    <citation type="submission" date="2023-07" db="EMBL/GenBank/DDBJ databases">
        <title>Chromosome-level Genome Assembly of Striped Snakehead (Channa striata).</title>
        <authorList>
            <person name="Liu H."/>
        </authorList>
    </citation>
    <scope>NUCLEOTIDE SEQUENCE</scope>
    <source>
        <strain evidence="10">Gz</strain>
        <tissue evidence="10">Muscle</tissue>
    </source>
</reference>
<evidence type="ECO:0000256" key="4">
    <source>
        <dbReference type="ARBA" id="ARBA00005975"/>
    </source>
</evidence>
<evidence type="ECO:0000256" key="8">
    <source>
        <dbReference type="SAM" id="Phobius"/>
    </source>
</evidence>
<accession>A0AA88IUC2</accession>
<dbReference type="SMART" id="SM00714">
    <property type="entry name" value="LITAF"/>
    <property type="match status" value="1"/>
</dbReference>
<comment type="subcellular location">
    <subcellularLocation>
        <location evidence="1">Endosome membrane</location>
        <topology evidence="1">Peripheral membrane protein</topology>
        <orientation evidence="1">Cytoplasmic side</orientation>
    </subcellularLocation>
    <subcellularLocation>
        <location evidence="2">Late endosome membrane</location>
    </subcellularLocation>
    <subcellularLocation>
        <location evidence="3">Lysosome membrane</location>
        <topology evidence="3">Peripheral membrane protein</topology>
        <orientation evidence="3">Cytoplasmic side</orientation>
    </subcellularLocation>
</comment>
<dbReference type="PANTHER" id="PTHR23292">
    <property type="entry name" value="LIPOPOLYSACCHARIDE-INDUCED TUMOR NECROSIS FACTOR-ALPHA FACTOR"/>
    <property type="match status" value="1"/>
</dbReference>
<comment type="similarity">
    <text evidence="4">Belongs to the CDIP1/LITAF family.</text>
</comment>
<dbReference type="GO" id="GO:0098574">
    <property type="term" value="C:cytoplasmic side of lysosomal membrane"/>
    <property type="evidence" value="ECO:0007669"/>
    <property type="project" value="TreeGrafter"/>
</dbReference>
<gene>
    <name evidence="10" type="ORF">Q5P01_026291</name>
</gene>
<proteinExistence type="inferred from homology"/>
<dbReference type="Pfam" id="PF10601">
    <property type="entry name" value="zf-LITAF-like"/>
    <property type="match status" value="1"/>
</dbReference>
<keyword evidence="6" id="KW-0862">Zinc</keyword>
<dbReference type="Proteomes" id="UP001187415">
    <property type="component" value="Unassembled WGS sequence"/>
</dbReference>
<dbReference type="PROSITE" id="PS51837">
    <property type="entry name" value="LITAF"/>
    <property type="match status" value="1"/>
</dbReference>
<evidence type="ECO:0000256" key="5">
    <source>
        <dbReference type="ARBA" id="ARBA00022723"/>
    </source>
</evidence>
<dbReference type="GO" id="GO:0098560">
    <property type="term" value="C:cytoplasmic side of late endosome membrane"/>
    <property type="evidence" value="ECO:0007669"/>
    <property type="project" value="TreeGrafter"/>
</dbReference>
<evidence type="ECO:0000313" key="11">
    <source>
        <dbReference type="Proteomes" id="UP001187415"/>
    </source>
</evidence>
<keyword evidence="11" id="KW-1185">Reference proteome</keyword>
<dbReference type="PANTHER" id="PTHR23292:SF45">
    <property type="entry name" value="LIPOPOLYSACCHARIDE-INDUCED TUMOR NECROSIS FACTOR-ALPHA FACTOR HOMOLOG"/>
    <property type="match status" value="1"/>
</dbReference>
<name>A0AA88IUC2_CHASR</name>
<evidence type="ECO:0000256" key="3">
    <source>
        <dbReference type="ARBA" id="ARBA00004630"/>
    </source>
</evidence>
<dbReference type="GO" id="GO:0008270">
    <property type="term" value="F:zinc ion binding"/>
    <property type="evidence" value="ECO:0007669"/>
    <property type="project" value="TreeGrafter"/>
</dbReference>
<organism evidence="10 11">
    <name type="scientific">Channa striata</name>
    <name type="common">Snakehead murrel</name>
    <name type="synonym">Ophicephalus striatus</name>
    <dbReference type="NCBI Taxonomy" id="64152"/>
    <lineage>
        <taxon>Eukaryota</taxon>
        <taxon>Metazoa</taxon>
        <taxon>Chordata</taxon>
        <taxon>Craniata</taxon>
        <taxon>Vertebrata</taxon>
        <taxon>Euteleostomi</taxon>
        <taxon>Actinopterygii</taxon>
        <taxon>Neopterygii</taxon>
        <taxon>Teleostei</taxon>
        <taxon>Neoteleostei</taxon>
        <taxon>Acanthomorphata</taxon>
        <taxon>Anabantaria</taxon>
        <taxon>Anabantiformes</taxon>
        <taxon>Channoidei</taxon>
        <taxon>Channidae</taxon>
        <taxon>Channa</taxon>
    </lineage>
</organism>
<evidence type="ECO:0000259" key="9">
    <source>
        <dbReference type="PROSITE" id="PS51837"/>
    </source>
</evidence>
<feature type="transmembrane region" description="Helical" evidence="8">
    <location>
        <begin position="93"/>
        <end position="115"/>
    </location>
</feature>
<dbReference type="GO" id="GO:0005634">
    <property type="term" value="C:nucleus"/>
    <property type="evidence" value="ECO:0007669"/>
    <property type="project" value="TreeGrafter"/>
</dbReference>
<evidence type="ECO:0000256" key="7">
    <source>
        <dbReference type="ARBA" id="ARBA00023136"/>
    </source>
</evidence>
<keyword evidence="8" id="KW-1133">Transmembrane helix</keyword>
<keyword evidence="5" id="KW-0479">Metal-binding</keyword>
<evidence type="ECO:0000256" key="1">
    <source>
        <dbReference type="ARBA" id="ARBA00004125"/>
    </source>
</evidence>
<dbReference type="EMBL" id="JAUPFM010000022">
    <property type="protein sequence ID" value="KAK2815824.1"/>
    <property type="molecule type" value="Genomic_DNA"/>
</dbReference>
<evidence type="ECO:0000256" key="2">
    <source>
        <dbReference type="ARBA" id="ARBA00004414"/>
    </source>
</evidence>
<keyword evidence="8" id="KW-0812">Transmembrane</keyword>
<comment type="caution">
    <text evidence="10">The sequence shown here is derived from an EMBL/GenBank/DDBJ whole genome shotgun (WGS) entry which is preliminary data.</text>
</comment>
<dbReference type="AlphaFoldDB" id="A0AA88IUC2"/>
<evidence type="ECO:0000256" key="6">
    <source>
        <dbReference type="ARBA" id="ARBA00022833"/>
    </source>
</evidence>
<evidence type="ECO:0000313" key="10">
    <source>
        <dbReference type="EMBL" id="KAK2815824.1"/>
    </source>
</evidence>